<evidence type="ECO:0000313" key="12">
    <source>
        <dbReference type="Proteomes" id="UP000838748"/>
    </source>
</evidence>
<keyword evidence="4" id="KW-0997">Cell inner membrane</keyword>
<evidence type="ECO:0000256" key="3">
    <source>
        <dbReference type="ARBA" id="ARBA00022475"/>
    </source>
</evidence>
<keyword evidence="8 10" id="KW-0139">CF(1)</keyword>
<keyword evidence="5 10" id="KW-0375">Hydrogen ion transport</keyword>
<dbReference type="RefSeq" id="WP_237361284.1">
    <property type="nucleotide sequence ID" value="NZ_CAKLDM010000002.1"/>
</dbReference>
<evidence type="ECO:0000313" key="11">
    <source>
        <dbReference type="EMBL" id="CAH0539197.1"/>
    </source>
</evidence>
<dbReference type="NCBIfam" id="NF004402">
    <property type="entry name" value="PRK05758.2-2"/>
    <property type="match status" value="1"/>
</dbReference>
<dbReference type="PROSITE" id="PS00389">
    <property type="entry name" value="ATPASE_DELTA"/>
    <property type="match status" value="1"/>
</dbReference>
<dbReference type="HAMAP" id="MF_01416">
    <property type="entry name" value="ATP_synth_delta_bact"/>
    <property type="match status" value="1"/>
</dbReference>
<dbReference type="NCBIfam" id="TIGR01145">
    <property type="entry name" value="ATP_synt_delta"/>
    <property type="match status" value="1"/>
</dbReference>
<name>A0ABN8E3P1_9VIBR</name>
<dbReference type="PRINTS" id="PR00125">
    <property type="entry name" value="ATPASEDELTA"/>
</dbReference>
<proteinExistence type="inferred from homology"/>
<comment type="function">
    <text evidence="10">This protein is part of the stalk that links CF(0) to CF(1). It either transmits conformational changes from CF(0) to CF(1) or is implicated in proton conduction.</text>
</comment>
<accession>A0ABN8E3P1</accession>
<dbReference type="EMBL" id="CAKLDM010000002">
    <property type="protein sequence ID" value="CAH0539197.1"/>
    <property type="molecule type" value="Genomic_DNA"/>
</dbReference>
<dbReference type="InterPro" id="IPR000711">
    <property type="entry name" value="ATPase_OSCP/dsu"/>
</dbReference>
<comment type="caution">
    <text evidence="11">The sequence shown here is derived from an EMBL/GenBank/DDBJ whole genome shotgun (WGS) entry which is preliminary data.</text>
</comment>
<keyword evidence="9 10" id="KW-0066">ATP synthesis</keyword>
<keyword evidence="12" id="KW-1185">Reference proteome</keyword>
<evidence type="ECO:0000256" key="9">
    <source>
        <dbReference type="ARBA" id="ARBA00023310"/>
    </source>
</evidence>
<evidence type="ECO:0000256" key="1">
    <source>
        <dbReference type="ARBA" id="ARBA00004370"/>
    </source>
</evidence>
<evidence type="ECO:0000256" key="8">
    <source>
        <dbReference type="ARBA" id="ARBA00023196"/>
    </source>
</evidence>
<keyword evidence="2 10" id="KW-0813">Transport</keyword>
<organism evidence="11 12">
    <name type="scientific">Vibrio marisflavi CECT 7928</name>
    <dbReference type="NCBI Taxonomy" id="634439"/>
    <lineage>
        <taxon>Bacteria</taxon>
        <taxon>Pseudomonadati</taxon>
        <taxon>Pseudomonadota</taxon>
        <taxon>Gammaproteobacteria</taxon>
        <taxon>Vibrionales</taxon>
        <taxon>Vibrionaceae</taxon>
        <taxon>Vibrio</taxon>
    </lineage>
</organism>
<evidence type="ECO:0000256" key="4">
    <source>
        <dbReference type="ARBA" id="ARBA00022519"/>
    </source>
</evidence>
<dbReference type="Pfam" id="PF00213">
    <property type="entry name" value="OSCP"/>
    <property type="match status" value="1"/>
</dbReference>
<evidence type="ECO:0000256" key="2">
    <source>
        <dbReference type="ARBA" id="ARBA00022448"/>
    </source>
</evidence>
<dbReference type="Gene3D" id="1.10.520.20">
    <property type="entry name" value="N-terminal domain of the delta subunit of the F1F0-ATP synthase"/>
    <property type="match status" value="1"/>
</dbReference>
<keyword evidence="3 10" id="KW-1003">Cell membrane</keyword>
<comment type="subcellular location">
    <subcellularLocation>
        <location evidence="10">Cell membrane</location>
        <topology evidence="10">Peripheral membrane protein</topology>
    </subcellularLocation>
    <subcellularLocation>
        <location evidence="1">Membrane</location>
    </subcellularLocation>
</comment>
<dbReference type="SUPFAM" id="SSF47928">
    <property type="entry name" value="N-terminal domain of the delta subunit of the F1F0-ATP synthase"/>
    <property type="match status" value="1"/>
</dbReference>
<keyword evidence="7 10" id="KW-0472">Membrane</keyword>
<dbReference type="Proteomes" id="UP000838748">
    <property type="component" value="Unassembled WGS sequence"/>
</dbReference>
<dbReference type="PANTHER" id="PTHR11910">
    <property type="entry name" value="ATP SYNTHASE DELTA CHAIN"/>
    <property type="match status" value="1"/>
</dbReference>
<comment type="similarity">
    <text evidence="10">Belongs to the ATPase delta chain family.</text>
</comment>
<gene>
    <name evidence="11" type="primary">atpH_1</name>
    <name evidence="10" type="synonym">atpH</name>
    <name evidence="11" type="ORF">VMF7928_01965</name>
</gene>
<evidence type="ECO:0000256" key="7">
    <source>
        <dbReference type="ARBA" id="ARBA00023136"/>
    </source>
</evidence>
<evidence type="ECO:0000256" key="5">
    <source>
        <dbReference type="ARBA" id="ARBA00022781"/>
    </source>
</evidence>
<dbReference type="InterPro" id="IPR026015">
    <property type="entry name" value="ATP_synth_OSCP/delta_N_sf"/>
</dbReference>
<protein>
    <recommendedName>
        <fullName evidence="10">ATP synthase subunit delta</fullName>
    </recommendedName>
    <alternativeName>
        <fullName evidence="10">ATP synthase F(1) sector subunit delta</fullName>
    </alternativeName>
    <alternativeName>
        <fullName evidence="10">F-type ATPase subunit delta</fullName>
        <shortName evidence="10">F-ATPase subunit delta</shortName>
    </alternativeName>
</protein>
<keyword evidence="6 10" id="KW-0406">Ion transport</keyword>
<evidence type="ECO:0000256" key="10">
    <source>
        <dbReference type="HAMAP-Rule" id="MF_01416"/>
    </source>
</evidence>
<sequence length="182" mass="20292">MSDLKTIAYPYAKAAFEFAKEKQTLDEWLSMLTVVVDVIEQPQVAAQVKNLEQGGKTESDEFLHFLFSVCQGFLDDHVQNLVKVMAENQRLIAVRDVLSVFEELKNENDKMLDATVVSSEPLSEEQLEALTKSLEKKLDRKVSLVNEVDSELVGGIVVKAGELVIDGSLKSSIHRLATSLHM</sequence>
<comment type="function">
    <text evidence="10">F(1)F(0) ATP synthase produces ATP from ADP in the presence of a proton or sodium gradient. F-type ATPases consist of two structural domains, F(1) containing the extramembraneous catalytic core and F(0) containing the membrane proton channel, linked together by a central stalk and a peripheral stalk. During catalysis, ATP synthesis in the catalytic domain of F(1) is coupled via a rotary mechanism of the central stalk subunits to proton translocation.</text>
</comment>
<reference evidence="11" key="1">
    <citation type="submission" date="2021-11" db="EMBL/GenBank/DDBJ databases">
        <authorList>
            <person name="Rodrigo-Torres L."/>
            <person name="Arahal R. D."/>
            <person name="Lucena T."/>
        </authorList>
    </citation>
    <scope>NUCLEOTIDE SEQUENCE</scope>
    <source>
        <strain evidence="11">CECT 7928</strain>
    </source>
</reference>
<dbReference type="InterPro" id="IPR020781">
    <property type="entry name" value="ATPase_OSCP/d_CS"/>
</dbReference>
<evidence type="ECO:0000256" key="6">
    <source>
        <dbReference type="ARBA" id="ARBA00023065"/>
    </source>
</evidence>